<dbReference type="GO" id="GO:0005829">
    <property type="term" value="C:cytosol"/>
    <property type="evidence" value="ECO:0007669"/>
    <property type="project" value="TreeGrafter"/>
</dbReference>
<evidence type="ECO:0000313" key="3">
    <source>
        <dbReference type="EMBL" id="MXY95676.1"/>
    </source>
</evidence>
<feature type="compositionally biased region" description="Polar residues" evidence="2">
    <location>
        <begin position="130"/>
        <end position="141"/>
    </location>
</feature>
<dbReference type="SUPFAM" id="SSF51004">
    <property type="entry name" value="C-terminal (heme d1) domain of cytochrome cd1-nitrite reductase"/>
    <property type="match status" value="1"/>
</dbReference>
<name>A0A6B0YX85_9CHLR</name>
<dbReference type="FunFam" id="2.130.10.10:FF:000306">
    <property type="entry name" value="3-carboxymuconate cyclase"/>
    <property type="match status" value="1"/>
</dbReference>
<reference evidence="3" key="1">
    <citation type="submission" date="2019-09" db="EMBL/GenBank/DDBJ databases">
        <title>Characterisation of the sponge microbiome using genome-centric metagenomics.</title>
        <authorList>
            <person name="Engelberts J.P."/>
            <person name="Robbins S.J."/>
            <person name="De Goeij J.M."/>
            <person name="Aranda M."/>
            <person name="Bell S.C."/>
            <person name="Webster N.S."/>
        </authorList>
    </citation>
    <scope>NUCLEOTIDE SEQUENCE</scope>
    <source>
        <strain evidence="3">SB0664_bin_27</strain>
    </source>
</reference>
<dbReference type="InterPro" id="IPR019405">
    <property type="entry name" value="Lactonase_7-beta_prop"/>
</dbReference>
<evidence type="ECO:0000256" key="2">
    <source>
        <dbReference type="SAM" id="MobiDB-lite"/>
    </source>
</evidence>
<sequence length="352" mass="37808">MTERILYVGSYTHRDSEGIYIYRFDTQTGALRHEALAAEQEHPSFMTLHPQGHILYAVGEDNEAGHVNSYAIDPASGGLTFINRQPTHGTAPCHLVVEPSGRTLVVANYYSGNVAVYPLKADGSIGDPVQNIQHHGSGPNQERQEAAHAHSTTMSPDGSRVYVADLGCDKVMIYRLVNGRLVANDPDHVGVQGGAGPRHFDFHPNGRNAYIINELDLTVTVCAFDAGTGALDPIQTISTLPDDVDDKTGLSTADIHVSADGRFVYGSNRHHDTLAIFSVDQDSGRLTAAGHASTRGHTPRNFTIDPTGAWVLAANQDSDDICVFSRDAGNGQLTPVGDMVWAPMAVCLLFGP</sequence>
<gene>
    <name evidence="3" type="ORF">F4Y42_19740</name>
</gene>
<dbReference type="InterPro" id="IPR011048">
    <property type="entry name" value="Haem_d1_sf"/>
</dbReference>
<accession>A0A6B0YX85</accession>
<dbReference type="AlphaFoldDB" id="A0A6B0YX85"/>
<comment type="similarity">
    <text evidence="1">Belongs to the cycloisomerase 2 family.</text>
</comment>
<dbReference type="PANTHER" id="PTHR30344:SF1">
    <property type="entry name" value="6-PHOSPHOGLUCONOLACTONASE"/>
    <property type="match status" value="1"/>
</dbReference>
<comment type="caution">
    <text evidence="3">The sequence shown here is derived from an EMBL/GenBank/DDBJ whole genome shotgun (WGS) entry which is preliminary data.</text>
</comment>
<feature type="region of interest" description="Disordered" evidence="2">
    <location>
        <begin position="128"/>
        <end position="156"/>
    </location>
</feature>
<dbReference type="InterPro" id="IPR050282">
    <property type="entry name" value="Cycloisomerase_2"/>
</dbReference>
<proteinExistence type="inferred from homology"/>
<protein>
    <submittedName>
        <fullName evidence="3">Lactonase family protein</fullName>
    </submittedName>
</protein>
<organism evidence="3">
    <name type="scientific">Caldilineaceae bacterium SB0664_bin_27</name>
    <dbReference type="NCBI Taxonomy" id="2605260"/>
    <lineage>
        <taxon>Bacteria</taxon>
        <taxon>Bacillati</taxon>
        <taxon>Chloroflexota</taxon>
        <taxon>Caldilineae</taxon>
        <taxon>Caldilineales</taxon>
        <taxon>Caldilineaceae</taxon>
    </lineage>
</organism>
<evidence type="ECO:0000256" key="1">
    <source>
        <dbReference type="ARBA" id="ARBA00005564"/>
    </source>
</evidence>
<dbReference type="PANTHER" id="PTHR30344">
    <property type="entry name" value="6-PHOSPHOGLUCONOLACTONASE-RELATED"/>
    <property type="match status" value="1"/>
</dbReference>
<dbReference type="InterPro" id="IPR015943">
    <property type="entry name" value="WD40/YVTN_repeat-like_dom_sf"/>
</dbReference>
<dbReference type="Pfam" id="PF10282">
    <property type="entry name" value="Lactonase"/>
    <property type="match status" value="1"/>
</dbReference>
<dbReference type="EMBL" id="VXRG01000167">
    <property type="protein sequence ID" value="MXY95676.1"/>
    <property type="molecule type" value="Genomic_DNA"/>
</dbReference>
<dbReference type="GO" id="GO:0017057">
    <property type="term" value="F:6-phosphogluconolactonase activity"/>
    <property type="evidence" value="ECO:0007669"/>
    <property type="project" value="TreeGrafter"/>
</dbReference>
<dbReference type="Gene3D" id="2.130.10.10">
    <property type="entry name" value="YVTN repeat-like/Quinoprotein amine dehydrogenase"/>
    <property type="match status" value="1"/>
</dbReference>